<evidence type="ECO:0000256" key="2">
    <source>
        <dbReference type="ARBA" id="ARBA00022448"/>
    </source>
</evidence>
<organism evidence="8 9">
    <name type="scientific">Spirochaeta africana (strain ATCC 700263 / DSM 8902 / Z-7692)</name>
    <dbReference type="NCBI Taxonomy" id="889378"/>
    <lineage>
        <taxon>Bacteria</taxon>
        <taxon>Pseudomonadati</taxon>
        <taxon>Spirochaetota</taxon>
        <taxon>Spirochaetia</taxon>
        <taxon>Spirochaetales</taxon>
        <taxon>Spirochaetaceae</taxon>
        <taxon>Spirochaeta</taxon>
    </lineage>
</organism>
<evidence type="ECO:0000313" key="8">
    <source>
        <dbReference type="EMBL" id="AFG37112.1"/>
    </source>
</evidence>
<evidence type="ECO:0000256" key="5">
    <source>
        <dbReference type="ARBA" id="ARBA00022989"/>
    </source>
</evidence>
<evidence type="ECO:0000256" key="1">
    <source>
        <dbReference type="ARBA" id="ARBA00004651"/>
    </source>
</evidence>
<keyword evidence="2" id="KW-0813">Transport</keyword>
<keyword evidence="4 7" id="KW-0812">Transmembrane</keyword>
<accession>H9UHW9</accession>
<dbReference type="PANTHER" id="PTHR43414:SF1">
    <property type="entry name" value="PEPTIDE PERMEASE"/>
    <property type="match status" value="1"/>
</dbReference>
<proteinExistence type="predicted"/>
<sequence>MLLYLLPFIDVLTEVGLATAYPQLKHIYNSPLQASSLIAVGPLAAVTTGWCWGPFVRRYGVKTGMVTALLIWSAALGGMSVLLAQYPAALLLRLLHGFGGAGMAAVPFIAAATRSTHTATQSRRMGRIELSASLGAISGPLVFGSAMVLSPRLALTGVAGTGMALFGTILLAVPRSQPPSREKPAKPATAVPVLQHMAPAILYAIIAACLLSALETLIPTAAESATDSALAGKIAAALFEAIVLAGILYQSRQIHPDTRAGGLLAIAFSCLLLSVVLPGEAWLPMVLLLILSGLWVGRMVAGGNQFAARRAQNAAARGMGLYSTIRISGSIIGPMLMNLPTAGLFATLAILCVIADITRTGIRQRRHCPEARQSRDLRDR</sequence>
<feature type="transmembrane region" description="Helical" evidence="7">
    <location>
        <begin position="200"/>
        <end position="218"/>
    </location>
</feature>
<feature type="transmembrane region" description="Helical" evidence="7">
    <location>
        <begin position="130"/>
        <end position="148"/>
    </location>
</feature>
<dbReference type="AlphaFoldDB" id="H9UHW9"/>
<feature type="transmembrane region" description="Helical" evidence="7">
    <location>
        <begin position="34"/>
        <end position="53"/>
    </location>
</feature>
<dbReference type="GO" id="GO:0005886">
    <property type="term" value="C:plasma membrane"/>
    <property type="evidence" value="ECO:0007669"/>
    <property type="project" value="UniProtKB-SubCell"/>
</dbReference>
<dbReference type="Gene3D" id="1.20.1250.20">
    <property type="entry name" value="MFS general substrate transporter like domains"/>
    <property type="match status" value="1"/>
</dbReference>
<feature type="transmembrane region" description="Helical" evidence="7">
    <location>
        <begin position="65"/>
        <end position="84"/>
    </location>
</feature>
<dbReference type="CDD" id="cd06174">
    <property type="entry name" value="MFS"/>
    <property type="match status" value="1"/>
</dbReference>
<dbReference type="Proteomes" id="UP000007383">
    <property type="component" value="Chromosome"/>
</dbReference>
<evidence type="ECO:0000256" key="7">
    <source>
        <dbReference type="SAM" id="Phobius"/>
    </source>
</evidence>
<dbReference type="SUPFAM" id="SSF103473">
    <property type="entry name" value="MFS general substrate transporter"/>
    <property type="match status" value="1"/>
</dbReference>
<reference evidence="9" key="1">
    <citation type="journal article" date="2013" name="Stand. Genomic Sci.">
        <title>Complete genome sequence of the halophilic bacterium Spirochaeta africana type strain (Z-7692(T)) from the alkaline Lake Magadi in the East African Rift.</title>
        <authorList>
            <person name="Liolos K."/>
            <person name="Abt B."/>
            <person name="Scheuner C."/>
            <person name="Teshima H."/>
            <person name="Held B."/>
            <person name="Lapidus A."/>
            <person name="Nolan M."/>
            <person name="Lucas S."/>
            <person name="Deshpande S."/>
            <person name="Cheng J.F."/>
            <person name="Tapia R."/>
            <person name="Goodwin L.A."/>
            <person name="Pitluck S."/>
            <person name="Pagani I."/>
            <person name="Ivanova N."/>
            <person name="Mavromatis K."/>
            <person name="Mikhailova N."/>
            <person name="Huntemann M."/>
            <person name="Pati A."/>
            <person name="Chen A."/>
            <person name="Palaniappan K."/>
            <person name="Land M."/>
            <person name="Rohde M."/>
            <person name="Tindall B.J."/>
            <person name="Detter J.C."/>
            <person name="Goker M."/>
            <person name="Bristow J."/>
            <person name="Eisen J.A."/>
            <person name="Markowitz V."/>
            <person name="Hugenholtz P."/>
            <person name="Woyke T."/>
            <person name="Klenk H.P."/>
            <person name="Kyrpides N.C."/>
        </authorList>
    </citation>
    <scope>NUCLEOTIDE SEQUENCE</scope>
    <source>
        <strain evidence="9">ATCC 700263 / DSM 8902 / Z-7692</strain>
    </source>
</reference>
<evidence type="ECO:0000313" key="9">
    <source>
        <dbReference type="Proteomes" id="UP000007383"/>
    </source>
</evidence>
<dbReference type="GO" id="GO:0022857">
    <property type="term" value="F:transmembrane transporter activity"/>
    <property type="evidence" value="ECO:0007669"/>
    <property type="project" value="InterPro"/>
</dbReference>
<dbReference type="PANTHER" id="PTHR43414">
    <property type="entry name" value="MULTIDRUG RESISTANCE PROTEIN MDTG"/>
    <property type="match status" value="1"/>
</dbReference>
<feature type="transmembrane region" description="Helical" evidence="7">
    <location>
        <begin position="261"/>
        <end position="279"/>
    </location>
</feature>
<keyword evidence="9" id="KW-1185">Reference proteome</keyword>
<keyword evidence="5 7" id="KW-1133">Transmembrane helix</keyword>
<feature type="transmembrane region" description="Helical" evidence="7">
    <location>
        <begin position="154"/>
        <end position="173"/>
    </location>
</feature>
<dbReference type="KEGG" id="sfc:Spiaf_1025"/>
<gene>
    <name evidence="8" type="ordered locus">Spiaf_1025</name>
</gene>
<dbReference type="HOGENOM" id="CLU_727417_0_0_12"/>
<keyword evidence="3" id="KW-1003">Cell membrane</keyword>
<evidence type="ECO:0000256" key="4">
    <source>
        <dbReference type="ARBA" id="ARBA00022692"/>
    </source>
</evidence>
<dbReference type="InterPro" id="IPR011701">
    <property type="entry name" value="MFS"/>
</dbReference>
<dbReference type="EMBL" id="CP003282">
    <property type="protein sequence ID" value="AFG37112.1"/>
    <property type="molecule type" value="Genomic_DNA"/>
</dbReference>
<dbReference type="RefSeq" id="WP_014455104.1">
    <property type="nucleotide sequence ID" value="NC_017098.1"/>
</dbReference>
<evidence type="ECO:0000256" key="6">
    <source>
        <dbReference type="ARBA" id="ARBA00023136"/>
    </source>
</evidence>
<dbReference type="InterPro" id="IPR036259">
    <property type="entry name" value="MFS_trans_sf"/>
</dbReference>
<dbReference type="Pfam" id="PF07690">
    <property type="entry name" value="MFS_1"/>
    <property type="match status" value="1"/>
</dbReference>
<dbReference type="STRING" id="889378.Spiaf_1025"/>
<feature type="transmembrane region" description="Helical" evidence="7">
    <location>
        <begin position="230"/>
        <end position="249"/>
    </location>
</feature>
<name>H9UHW9_SPIAZ</name>
<protein>
    <submittedName>
        <fullName evidence="8">Major Facilitator Superfamily transporter</fullName>
    </submittedName>
</protein>
<evidence type="ECO:0000256" key="3">
    <source>
        <dbReference type="ARBA" id="ARBA00022475"/>
    </source>
</evidence>
<feature type="transmembrane region" description="Helical" evidence="7">
    <location>
        <begin position="90"/>
        <end position="110"/>
    </location>
</feature>
<keyword evidence="6 7" id="KW-0472">Membrane</keyword>
<comment type="subcellular location">
    <subcellularLocation>
        <location evidence="1">Cell membrane</location>
        <topology evidence="1">Multi-pass membrane protein</topology>
    </subcellularLocation>
</comment>